<evidence type="ECO:0000313" key="3">
    <source>
        <dbReference type="Proteomes" id="UP000078397"/>
    </source>
</evidence>
<gene>
    <name evidence="2" type="ORF">VFPPC_18459</name>
</gene>
<comment type="caution">
    <text evidence="2">The sequence shown here is derived from an EMBL/GenBank/DDBJ whole genome shotgun (WGS) entry which is preliminary data.</text>
</comment>
<feature type="transmembrane region" description="Helical" evidence="1">
    <location>
        <begin position="135"/>
        <end position="154"/>
    </location>
</feature>
<evidence type="ECO:0000313" key="2">
    <source>
        <dbReference type="EMBL" id="OWT42404.1"/>
    </source>
</evidence>
<keyword evidence="1" id="KW-0812">Transmembrane</keyword>
<reference evidence="2 3" key="1">
    <citation type="journal article" date="2016" name="PLoS Pathog.">
        <title>Biosynthesis of antibiotic leucinostatins in bio-control fungus Purpureocillium lilacinum and their inhibition on phytophthora revealed by genome mining.</title>
        <authorList>
            <person name="Wang G."/>
            <person name="Liu Z."/>
            <person name="Lin R."/>
            <person name="Li E."/>
            <person name="Mao Z."/>
            <person name="Ling J."/>
            <person name="Yang Y."/>
            <person name="Yin W.B."/>
            <person name="Xie B."/>
        </authorList>
    </citation>
    <scope>NUCLEOTIDE SEQUENCE [LARGE SCALE GENOMIC DNA]</scope>
    <source>
        <strain evidence="2">170</strain>
    </source>
</reference>
<dbReference type="KEGG" id="pchm:VFPPC_18459"/>
<organism evidence="2 3">
    <name type="scientific">Pochonia chlamydosporia 170</name>
    <dbReference type="NCBI Taxonomy" id="1380566"/>
    <lineage>
        <taxon>Eukaryota</taxon>
        <taxon>Fungi</taxon>
        <taxon>Dikarya</taxon>
        <taxon>Ascomycota</taxon>
        <taxon>Pezizomycotina</taxon>
        <taxon>Sordariomycetes</taxon>
        <taxon>Hypocreomycetidae</taxon>
        <taxon>Hypocreales</taxon>
        <taxon>Clavicipitaceae</taxon>
        <taxon>Pochonia</taxon>
    </lineage>
</organism>
<dbReference type="GeneID" id="33937220"/>
<keyword evidence="1" id="KW-1133">Transmembrane helix</keyword>
<evidence type="ECO:0000256" key="1">
    <source>
        <dbReference type="SAM" id="Phobius"/>
    </source>
</evidence>
<dbReference type="RefSeq" id="XP_022284930.1">
    <property type="nucleotide sequence ID" value="XM_022430062.1"/>
</dbReference>
<dbReference type="EMBL" id="LSBJ02000018">
    <property type="protein sequence ID" value="OWT42404.1"/>
    <property type="molecule type" value="Genomic_DNA"/>
</dbReference>
<protein>
    <submittedName>
        <fullName evidence="2">Uncharacterized protein</fullName>
    </submittedName>
</protein>
<dbReference type="AlphaFoldDB" id="A0A219AQ18"/>
<proteinExistence type="predicted"/>
<name>A0A219AQ18_METCM</name>
<keyword evidence="3" id="KW-1185">Reference proteome</keyword>
<sequence>MRETAPFGLGRREPPVERGRYAAAVPQHRFINVIQTSTENLIPEIIALKIWLTDTSTCPCFLFALCEQQCLSREPIAAVKLQQPPAAYVHDRGRGHYGPGQDGGESRNQHRRECGRAYGSVLLPSGNWPMRKGHFIRAEVGVILVIALVGFGVYKGKITTGASGP</sequence>
<accession>A0A219AQ18</accession>
<keyword evidence="1" id="KW-0472">Membrane</keyword>
<dbReference type="Proteomes" id="UP000078397">
    <property type="component" value="Unassembled WGS sequence"/>
</dbReference>